<dbReference type="PANTHER" id="PTHR43736:SF1">
    <property type="entry name" value="DIHYDRONEOPTERIN TRIPHOSPHATE DIPHOSPHATASE"/>
    <property type="match status" value="1"/>
</dbReference>
<feature type="domain" description="Nudix hydrolase" evidence="2">
    <location>
        <begin position="1"/>
        <end position="136"/>
    </location>
</feature>
<dbReference type="PANTHER" id="PTHR43736">
    <property type="entry name" value="ADP-RIBOSE PYROPHOSPHATASE"/>
    <property type="match status" value="1"/>
</dbReference>
<keyword evidence="1" id="KW-0378">Hydrolase</keyword>
<dbReference type="Gene3D" id="3.90.79.10">
    <property type="entry name" value="Nucleoside Triphosphate Pyrophosphohydrolase"/>
    <property type="match status" value="1"/>
</dbReference>
<dbReference type="PROSITE" id="PS51462">
    <property type="entry name" value="NUDIX"/>
    <property type="match status" value="1"/>
</dbReference>
<dbReference type="InterPro" id="IPR015797">
    <property type="entry name" value="NUDIX_hydrolase-like_dom_sf"/>
</dbReference>
<evidence type="ECO:0000313" key="3">
    <source>
        <dbReference type="EMBL" id="SDE10789.1"/>
    </source>
</evidence>
<gene>
    <name evidence="3" type="ORF">SAMN05421544_10382</name>
</gene>
<dbReference type="Proteomes" id="UP000198517">
    <property type="component" value="Unassembled WGS sequence"/>
</dbReference>
<protein>
    <submittedName>
        <fullName evidence="3">NUDIX domain-containing protein</fullName>
    </submittedName>
</protein>
<dbReference type="GO" id="GO:0016787">
    <property type="term" value="F:hydrolase activity"/>
    <property type="evidence" value="ECO:0007669"/>
    <property type="project" value="UniProtKB-KW"/>
</dbReference>
<name>A0A1G7A7J4_9FLAO</name>
<dbReference type="RefSeq" id="WP_092736000.1">
    <property type="nucleotide sequence ID" value="NZ_FNAS01000003.1"/>
</dbReference>
<dbReference type="OrthoDB" id="9810648at2"/>
<keyword evidence="4" id="KW-1185">Reference proteome</keyword>
<evidence type="ECO:0000256" key="1">
    <source>
        <dbReference type="ARBA" id="ARBA00022801"/>
    </source>
</evidence>
<sequence length="140" mass="16574">MDINRINIRVYGICLNGYKEMMVLDEIYVGRQLIKLPGGGLEYGEGLHDCLHREFREELNLSITIKEHFYTQEDFLVSKFRNNEQLLTVYYIVEVEDLSMLKIVESSIKQVLWKSLEGDNPFTLPIDRRVFQLLKERFNP</sequence>
<dbReference type="SUPFAM" id="SSF55811">
    <property type="entry name" value="Nudix"/>
    <property type="match status" value="1"/>
</dbReference>
<dbReference type="InterPro" id="IPR000086">
    <property type="entry name" value="NUDIX_hydrolase_dom"/>
</dbReference>
<evidence type="ECO:0000259" key="2">
    <source>
        <dbReference type="PROSITE" id="PS51462"/>
    </source>
</evidence>
<evidence type="ECO:0000313" key="4">
    <source>
        <dbReference type="Proteomes" id="UP000198517"/>
    </source>
</evidence>
<dbReference type="EMBL" id="FNAS01000003">
    <property type="protein sequence ID" value="SDE10789.1"/>
    <property type="molecule type" value="Genomic_DNA"/>
</dbReference>
<dbReference type="PROSITE" id="PS00893">
    <property type="entry name" value="NUDIX_BOX"/>
    <property type="match status" value="1"/>
</dbReference>
<accession>A0A1G7A7J4</accession>
<dbReference type="AlphaFoldDB" id="A0A1G7A7J4"/>
<dbReference type="InterPro" id="IPR020084">
    <property type="entry name" value="NUDIX_hydrolase_CS"/>
</dbReference>
<organism evidence="3 4">
    <name type="scientific">Riemerella columbipharyngis</name>
    <dbReference type="NCBI Taxonomy" id="1071918"/>
    <lineage>
        <taxon>Bacteria</taxon>
        <taxon>Pseudomonadati</taxon>
        <taxon>Bacteroidota</taxon>
        <taxon>Flavobacteriia</taxon>
        <taxon>Flavobacteriales</taxon>
        <taxon>Weeksellaceae</taxon>
        <taxon>Riemerella</taxon>
    </lineage>
</organism>
<dbReference type="STRING" id="1071918.SAMN05421544_10382"/>
<reference evidence="3" key="1">
    <citation type="submission" date="2016-10" db="EMBL/GenBank/DDBJ databases">
        <authorList>
            <person name="de Groot N.N."/>
        </authorList>
    </citation>
    <scope>NUCLEOTIDE SEQUENCE [LARGE SCALE GENOMIC DNA]</scope>
    <source>
        <strain evidence="3">DSM 24015</strain>
    </source>
</reference>
<proteinExistence type="predicted"/>
<dbReference type="Pfam" id="PF00293">
    <property type="entry name" value="NUDIX"/>
    <property type="match status" value="1"/>
</dbReference>